<evidence type="ECO:0000259" key="1">
    <source>
        <dbReference type="PROSITE" id="PS51208"/>
    </source>
</evidence>
<dbReference type="PROSITE" id="PS51208">
    <property type="entry name" value="AUTOTRANSPORTER"/>
    <property type="match status" value="1"/>
</dbReference>
<dbReference type="GO" id="GO:0019867">
    <property type="term" value="C:outer membrane"/>
    <property type="evidence" value="ECO:0007669"/>
    <property type="project" value="InterPro"/>
</dbReference>
<feature type="non-terminal residue" evidence="2">
    <location>
        <position position="1"/>
    </location>
</feature>
<reference evidence="2 3" key="1">
    <citation type="journal article" date="2013" name="PLoS Pathog.">
        <title>Genomic analysis of the Kiwifruit pathogen Pseudomonas syringae pv. actinidiae provides insight into the origins of an emergent plant disease.</title>
        <authorList>
            <person name="McCann H.C."/>
            <person name="Rikkerink E.H."/>
            <person name="Bertels F."/>
            <person name="Fiers M."/>
            <person name="Lu A."/>
            <person name="Rees-George J."/>
            <person name="Andersen M.T."/>
            <person name="Gleave A.P."/>
            <person name="Haubold B."/>
            <person name="Wohlers M.W."/>
            <person name="Guttman D.S."/>
            <person name="Wang P.W."/>
            <person name="Straub C."/>
            <person name="Vanneste J.L."/>
            <person name="Rainey P.B."/>
            <person name="Templeton M.D."/>
        </authorList>
    </citation>
    <scope>NUCLEOTIDE SEQUENCE [LARGE SCALE GENOMIC DNA]</scope>
    <source>
        <strain evidence="2 3">ICMP 19096</strain>
    </source>
</reference>
<dbReference type="InterPro" id="IPR036709">
    <property type="entry name" value="Autotransporte_beta_dom_sf"/>
</dbReference>
<evidence type="ECO:0000313" key="3">
    <source>
        <dbReference type="Proteomes" id="UP000018849"/>
    </source>
</evidence>
<name>A0A656JZM7_PSESF</name>
<proteinExistence type="predicted"/>
<protein>
    <submittedName>
        <fullName evidence="2">Autotransporter</fullName>
    </submittedName>
</protein>
<dbReference type="InterPro" id="IPR006315">
    <property type="entry name" value="OM_autotransptr_brl_dom"/>
</dbReference>
<dbReference type="AlphaFoldDB" id="A0A656JZM7"/>
<gene>
    <name evidence="2" type="ORF">A245_12705</name>
</gene>
<dbReference type="NCBIfam" id="TIGR01414">
    <property type="entry name" value="autotrans_barl"/>
    <property type="match status" value="1"/>
</dbReference>
<feature type="domain" description="Autotransporter" evidence="1">
    <location>
        <begin position="1"/>
        <end position="207"/>
    </location>
</feature>
<dbReference type="Proteomes" id="UP000018849">
    <property type="component" value="Unassembled WGS sequence"/>
</dbReference>
<dbReference type="Pfam" id="PF03797">
    <property type="entry name" value="Autotransporter"/>
    <property type="match status" value="1"/>
</dbReference>
<dbReference type="SUPFAM" id="SSF103515">
    <property type="entry name" value="Autotransporter"/>
    <property type="match status" value="1"/>
</dbReference>
<evidence type="ECO:0000313" key="2">
    <source>
        <dbReference type="EMBL" id="EPN63026.1"/>
    </source>
</evidence>
<sequence length="207" mass="22530">SYHLGAYIGHEQGPVRLTAGASHSWHRIDVKRDLQFGAFSDRQKVKRDAQSSQVFTEAAYRLNLQPLTLEPFANLAYVHFDSDSFTEKGGATALKGGDDTRDTVLSTLGIRAGNRFNLNDTQKLDVSATLGWQHNLSDTSSEQHLAFASAGNSFNTQSVSMDRDAAAISARASLALGKDARINLDYSGLLGARDKTHGVGLSLDWQF</sequence>
<accession>A0A656JZM7</accession>
<dbReference type="SMART" id="SM00869">
    <property type="entry name" value="Autotransporter"/>
    <property type="match status" value="1"/>
</dbReference>
<comment type="caution">
    <text evidence="2">The sequence shown here is derived from an EMBL/GenBank/DDBJ whole genome shotgun (WGS) entry which is preliminary data.</text>
</comment>
<dbReference type="EMBL" id="AOKF01001065">
    <property type="protein sequence ID" value="EPN63026.1"/>
    <property type="molecule type" value="Genomic_DNA"/>
</dbReference>
<dbReference type="InterPro" id="IPR005546">
    <property type="entry name" value="Autotransporte_beta"/>
</dbReference>
<organism evidence="2 3">
    <name type="scientific">Pseudomonas syringae pv. actinidiae ICMP 19096</name>
    <dbReference type="NCBI Taxonomy" id="1194405"/>
    <lineage>
        <taxon>Bacteria</taxon>
        <taxon>Pseudomonadati</taxon>
        <taxon>Pseudomonadota</taxon>
        <taxon>Gammaproteobacteria</taxon>
        <taxon>Pseudomonadales</taxon>
        <taxon>Pseudomonadaceae</taxon>
        <taxon>Pseudomonas</taxon>
        <taxon>Pseudomonas syringae</taxon>
    </lineage>
</organism>
<dbReference type="Gene3D" id="2.40.128.130">
    <property type="entry name" value="Autotransporter beta-domain"/>
    <property type="match status" value="1"/>
</dbReference>